<feature type="domain" description="Major facilitator superfamily (MFS) profile" evidence="8">
    <location>
        <begin position="19"/>
        <end position="526"/>
    </location>
</feature>
<dbReference type="PROSITE" id="PS50850">
    <property type="entry name" value="MFS"/>
    <property type="match status" value="1"/>
</dbReference>
<feature type="transmembrane region" description="Helical" evidence="7">
    <location>
        <begin position="56"/>
        <end position="78"/>
    </location>
</feature>
<feature type="transmembrane region" description="Helical" evidence="7">
    <location>
        <begin position="503"/>
        <end position="521"/>
    </location>
</feature>
<feature type="transmembrane region" description="Helical" evidence="7">
    <location>
        <begin position="90"/>
        <end position="113"/>
    </location>
</feature>
<gene>
    <name evidence="9" type="ORF">SEPCBS57363_002458</name>
</gene>
<feature type="transmembrane region" description="Helical" evidence="7">
    <location>
        <begin position="367"/>
        <end position="391"/>
    </location>
</feature>
<dbReference type="PRINTS" id="PR01035">
    <property type="entry name" value="TCRTETA"/>
</dbReference>
<evidence type="ECO:0000313" key="9">
    <source>
        <dbReference type="EMBL" id="CAK7267161.1"/>
    </source>
</evidence>
<reference evidence="9 10" key="1">
    <citation type="submission" date="2024-01" db="EMBL/GenBank/DDBJ databases">
        <authorList>
            <person name="Allen C."/>
            <person name="Tagirdzhanova G."/>
        </authorList>
    </citation>
    <scope>NUCLEOTIDE SEQUENCE [LARGE SCALE GENOMIC DNA]</scope>
    <source>
        <strain evidence="9 10">CBS 573.63</strain>
    </source>
</reference>
<sequence length="552" mass="59890">MSLFQRRCPRDPDAFPAFQLFFLAIVRLAEPIALTSIFPYAWALVKHFQFGDEADASFYAGILISSFSLAEALMGMYWGRLSDRIGRKPVLLIGCIGTVLSLVVVGLARNIWVALLGRIVGGLLNGNIGVIQTMVGELVKKPEHEPRAYSIMPFVWSIGTIIGPAIGGTFADPHSSFPDLVPLGSLFDQFPYLLPNLLCALLLLISIVLGYFLLEETHPELQRPSGEQKTEHDHGDGQRSSFVSDETPLLETSDALKRPAVDLRAETYGTFRDREDVAIATDITETSARGATAMHQEKPAEVSIFSRRILAVVLALAIFSYHSMVYDSTLPIFFEDDRVLPFPGTDPNNNYTGFSFNPLYYPGGLGLSLRAAGIIMAVNGAIALFVQAVVFPLAAAWLGVGRLFMIVTILHPLAYVVVPALLYVPQSLLYPAIYACLALRNLFAILVYPLLLILIKEATPSSSVLGTVNGMAASAGAACRMVAPPIAGYLYALGSRFECTALAWYGGAFVALIGALQCFSVDRAPPVIHIESFPAADDSSEDSVSIWIPTFC</sequence>
<dbReference type="CDD" id="cd17330">
    <property type="entry name" value="MFS_SLC46_TetA_like"/>
    <property type="match status" value="1"/>
</dbReference>
<evidence type="ECO:0000256" key="6">
    <source>
        <dbReference type="SAM" id="MobiDB-lite"/>
    </source>
</evidence>
<evidence type="ECO:0000259" key="8">
    <source>
        <dbReference type="PROSITE" id="PS50850"/>
    </source>
</evidence>
<comment type="caution">
    <text evidence="9">The sequence shown here is derived from an EMBL/GenBank/DDBJ whole genome shotgun (WGS) entry which is preliminary data.</text>
</comment>
<keyword evidence="2" id="KW-0813">Transport</keyword>
<dbReference type="InterPro" id="IPR001958">
    <property type="entry name" value="Tet-R_TetA/multi-R_MdtG-like"/>
</dbReference>
<dbReference type="PANTHER" id="PTHR23504">
    <property type="entry name" value="MAJOR FACILITATOR SUPERFAMILY DOMAIN-CONTAINING PROTEIN 10"/>
    <property type="match status" value="1"/>
</dbReference>
<accession>A0ABP0DHR2</accession>
<keyword evidence="5 7" id="KW-0472">Membrane</keyword>
<feature type="transmembrane region" description="Helical" evidence="7">
    <location>
        <begin position="20"/>
        <end position="44"/>
    </location>
</feature>
<feature type="transmembrane region" description="Helical" evidence="7">
    <location>
        <begin position="309"/>
        <end position="326"/>
    </location>
</feature>
<proteinExistence type="predicted"/>
<evidence type="ECO:0000256" key="2">
    <source>
        <dbReference type="ARBA" id="ARBA00022448"/>
    </source>
</evidence>
<name>A0ABP0DHR2_9PEZI</name>
<feature type="transmembrane region" description="Helical" evidence="7">
    <location>
        <begin position="119"/>
        <end position="139"/>
    </location>
</feature>
<dbReference type="EMBL" id="CAWUOM010000032">
    <property type="protein sequence ID" value="CAK7267161.1"/>
    <property type="molecule type" value="Genomic_DNA"/>
</dbReference>
<evidence type="ECO:0000256" key="1">
    <source>
        <dbReference type="ARBA" id="ARBA00004141"/>
    </source>
</evidence>
<feature type="transmembrane region" description="Helical" evidence="7">
    <location>
        <begin position="190"/>
        <end position="214"/>
    </location>
</feature>
<comment type="subcellular location">
    <subcellularLocation>
        <location evidence="1">Membrane</location>
        <topology evidence="1">Multi-pass membrane protein</topology>
    </subcellularLocation>
</comment>
<dbReference type="PANTHER" id="PTHR23504:SF2">
    <property type="entry name" value="TRANSPORTER, PUTATIVE (AFU_ORTHOLOGUE AFUA_8G04150)-RELATED"/>
    <property type="match status" value="1"/>
</dbReference>
<feature type="region of interest" description="Disordered" evidence="6">
    <location>
        <begin position="222"/>
        <end position="244"/>
    </location>
</feature>
<feature type="transmembrane region" description="Helical" evidence="7">
    <location>
        <begin position="403"/>
        <end position="422"/>
    </location>
</feature>
<evidence type="ECO:0000256" key="5">
    <source>
        <dbReference type="ARBA" id="ARBA00023136"/>
    </source>
</evidence>
<feature type="transmembrane region" description="Helical" evidence="7">
    <location>
        <begin position="428"/>
        <end position="452"/>
    </location>
</feature>
<feature type="transmembrane region" description="Helical" evidence="7">
    <location>
        <begin position="464"/>
        <end position="483"/>
    </location>
</feature>
<evidence type="ECO:0000256" key="4">
    <source>
        <dbReference type="ARBA" id="ARBA00022989"/>
    </source>
</evidence>
<keyword evidence="10" id="KW-1185">Reference proteome</keyword>
<organism evidence="9 10">
    <name type="scientific">Sporothrix epigloea</name>
    <dbReference type="NCBI Taxonomy" id="1892477"/>
    <lineage>
        <taxon>Eukaryota</taxon>
        <taxon>Fungi</taxon>
        <taxon>Dikarya</taxon>
        <taxon>Ascomycota</taxon>
        <taxon>Pezizomycotina</taxon>
        <taxon>Sordariomycetes</taxon>
        <taxon>Sordariomycetidae</taxon>
        <taxon>Ophiostomatales</taxon>
        <taxon>Ophiostomataceae</taxon>
        <taxon>Sporothrix</taxon>
    </lineage>
</organism>
<dbReference type="InterPro" id="IPR036259">
    <property type="entry name" value="MFS_trans_sf"/>
</dbReference>
<feature type="transmembrane region" description="Helical" evidence="7">
    <location>
        <begin position="151"/>
        <end position="170"/>
    </location>
</feature>
<dbReference type="InterPro" id="IPR011701">
    <property type="entry name" value="MFS"/>
</dbReference>
<evidence type="ECO:0000256" key="7">
    <source>
        <dbReference type="SAM" id="Phobius"/>
    </source>
</evidence>
<dbReference type="Gene3D" id="1.20.1250.20">
    <property type="entry name" value="MFS general substrate transporter like domains"/>
    <property type="match status" value="1"/>
</dbReference>
<dbReference type="SUPFAM" id="SSF103473">
    <property type="entry name" value="MFS general substrate transporter"/>
    <property type="match status" value="1"/>
</dbReference>
<dbReference type="InterPro" id="IPR020846">
    <property type="entry name" value="MFS_dom"/>
</dbReference>
<feature type="compositionally biased region" description="Basic and acidic residues" evidence="6">
    <location>
        <begin position="222"/>
        <end position="237"/>
    </location>
</feature>
<evidence type="ECO:0000313" key="10">
    <source>
        <dbReference type="Proteomes" id="UP001642501"/>
    </source>
</evidence>
<keyword evidence="4 7" id="KW-1133">Transmembrane helix</keyword>
<dbReference type="Proteomes" id="UP001642501">
    <property type="component" value="Unassembled WGS sequence"/>
</dbReference>
<protein>
    <recommendedName>
        <fullName evidence="8">Major facilitator superfamily (MFS) profile domain-containing protein</fullName>
    </recommendedName>
</protein>
<keyword evidence="3 7" id="KW-0812">Transmembrane</keyword>
<evidence type="ECO:0000256" key="3">
    <source>
        <dbReference type="ARBA" id="ARBA00022692"/>
    </source>
</evidence>
<dbReference type="Pfam" id="PF07690">
    <property type="entry name" value="MFS_1"/>
    <property type="match status" value="1"/>
</dbReference>